<evidence type="ECO:0000256" key="1">
    <source>
        <dbReference type="ARBA" id="ARBA00010564"/>
    </source>
</evidence>
<dbReference type="GO" id="GO:0046872">
    <property type="term" value="F:metal ion binding"/>
    <property type="evidence" value="ECO:0007669"/>
    <property type="project" value="UniProtKB-UniRule"/>
</dbReference>
<dbReference type="PANTHER" id="PTHR10537">
    <property type="entry name" value="DNA PRIMASE LARGE SUBUNIT"/>
    <property type="match status" value="1"/>
</dbReference>
<dbReference type="CDD" id="cd07322">
    <property type="entry name" value="PriL_PriS_Eukaryotic"/>
    <property type="match status" value="1"/>
</dbReference>
<keyword evidence="4 9" id="KW-0235">DNA replication</keyword>
<dbReference type="Pfam" id="PF04104">
    <property type="entry name" value="DNA_primase_lrg"/>
    <property type="match status" value="1"/>
</dbReference>
<evidence type="ECO:0000256" key="10">
    <source>
        <dbReference type="PIRSR" id="PIRSR009449-1"/>
    </source>
</evidence>
<evidence type="ECO:0000256" key="6">
    <source>
        <dbReference type="ARBA" id="ARBA00023004"/>
    </source>
</evidence>
<comment type="similarity">
    <text evidence="1 9">Belongs to the eukaryotic-type primase large subunit family.</text>
</comment>
<dbReference type="PIRSF" id="PIRSF009449">
    <property type="entry name" value="DNA_primase_large_subunit"/>
    <property type="match status" value="1"/>
</dbReference>
<keyword evidence="13" id="KW-1185">Reference proteome</keyword>
<dbReference type="OrthoDB" id="421393at2759"/>
<dbReference type="Proteomes" id="UP000242146">
    <property type="component" value="Unassembled WGS sequence"/>
</dbReference>
<keyword evidence="6 9" id="KW-0408">Iron</keyword>
<dbReference type="GO" id="GO:0006270">
    <property type="term" value="P:DNA replication initiation"/>
    <property type="evidence" value="ECO:0007669"/>
    <property type="project" value="EnsemblFungi"/>
</dbReference>
<feature type="binding site" evidence="10">
    <location>
        <position position="436"/>
    </location>
    <ligand>
        <name>[4Fe-4S] cluster</name>
        <dbReference type="ChEBI" id="CHEBI:49883"/>
    </ligand>
</feature>
<dbReference type="GO" id="GO:0006302">
    <property type="term" value="P:double-strand break repair"/>
    <property type="evidence" value="ECO:0007669"/>
    <property type="project" value="EnsemblFungi"/>
</dbReference>
<dbReference type="STRING" id="101127.A0A1X2GGF2"/>
<name>A0A1X2GGF2_9FUNG</name>
<evidence type="ECO:0000256" key="4">
    <source>
        <dbReference type="ARBA" id="ARBA00022705"/>
    </source>
</evidence>
<dbReference type="GO" id="GO:0003899">
    <property type="term" value="F:DNA-directed RNA polymerase activity"/>
    <property type="evidence" value="ECO:0007669"/>
    <property type="project" value="EnsemblFungi"/>
</dbReference>
<keyword evidence="2 9" id="KW-0004">4Fe-4S</keyword>
<evidence type="ECO:0000256" key="7">
    <source>
        <dbReference type="ARBA" id="ARBA00023014"/>
    </source>
</evidence>
<evidence type="ECO:0000313" key="12">
    <source>
        <dbReference type="EMBL" id="ORX53214.1"/>
    </source>
</evidence>
<sequence>MFKSKKSRTNRFAAVANQHVSVGRDSMLDSEYPFRLNMYLDPPTDEITIEEFEIFALDRLQVLKAIESAKLRNLNDEQFKKDVQYAVDKYLPMHSNTAFDLISERRKDHISHFVLRLAYCRSDESREWFLRQEAALFKYRLLEENVKDRSAFLESAKLDWHVVTAEQKQAIQNQLERCVPLKIKHNVKEYVEQQTYFEVPFEKVPSLVRQRAIYLHQGKAYVPMEHQTSLVMEEFTSRLESMLVATAKALPRLEEDDRLKPILLNVEKQYVGKVYGAEQVVDGDLTAANVDGAVEQHAPLCMRTLHDALVQDKHLKHSGRMQFGLFLKAIGLSVDQALLYWRMAFSKKTDDEFQKNYAYNIRHNYGLEGRRVSYGAYSCSKIIKGDAPSAGDHHGCPFRHFSSGNLEARLYKDKLLPNQVRDIMNLIQGSHYQLACTKYFEFTHPGHDRIDTIQHPNAYYELSVASAAETEQGEPMDVER</sequence>
<accession>A0A1X2GGF2</accession>
<feature type="binding site" evidence="10">
    <location>
        <position position="301"/>
    </location>
    <ligand>
        <name>[4Fe-4S] cluster</name>
        <dbReference type="ChEBI" id="CHEBI:49883"/>
    </ligand>
</feature>
<keyword evidence="7 9" id="KW-0411">Iron-sulfur</keyword>
<comment type="caution">
    <text evidence="12">The sequence shown here is derived from an EMBL/GenBank/DDBJ whole genome shotgun (WGS) entry which is preliminary data.</text>
</comment>
<dbReference type="Gene3D" id="1.20.930.80">
    <property type="match status" value="1"/>
</dbReference>
<dbReference type="GO" id="GO:0051539">
    <property type="term" value="F:4 iron, 4 sulfur cluster binding"/>
    <property type="evidence" value="ECO:0007669"/>
    <property type="project" value="UniProtKB-UniRule"/>
</dbReference>
<dbReference type="InterPro" id="IPR016558">
    <property type="entry name" value="DNA_primase_lsu_euk"/>
</dbReference>
<comment type="function">
    <text evidence="9">DNA primase is the polymerase that synthesizes small RNA primers for the Okazaki fragments made during discontinuous DNA replication.</text>
</comment>
<protein>
    <recommendedName>
        <fullName evidence="9">DNA primase large subunit</fullName>
    </recommendedName>
</protein>
<dbReference type="InterPro" id="IPR007238">
    <property type="entry name" value="DNA_primase_lsu_euk/arc"/>
</dbReference>
<evidence type="ECO:0000256" key="5">
    <source>
        <dbReference type="ARBA" id="ARBA00022723"/>
    </source>
</evidence>
<dbReference type="InterPro" id="IPR058560">
    <property type="entry name" value="DNA_primase_C"/>
</dbReference>
<keyword evidence="5 9" id="KW-0479">Metal-binding</keyword>
<dbReference type="GO" id="GO:0005658">
    <property type="term" value="C:alpha DNA polymerase:primase complex"/>
    <property type="evidence" value="ECO:0007669"/>
    <property type="project" value="EnsemblFungi"/>
</dbReference>
<feature type="domain" description="DNA primase large subunit C-terminal" evidence="11">
    <location>
        <begin position="294"/>
        <end position="460"/>
    </location>
</feature>
<dbReference type="GO" id="GO:0006269">
    <property type="term" value="P:DNA replication, synthesis of primer"/>
    <property type="evidence" value="ECO:0007669"/>
    <property type="project" value="UniProtKB-KW"/>
</dbReference>
<gene>
    <name evidence="12" type="ORF">DM01DRAFT_1306263</name>
</gene>
<reference evidence="12 13" key="1">
    <citation type="submission" date="2016-07" db="EMBL/GenBank/DDBJ databases">
        <title>Pervasive Adenine N6-methylation of Active Genes in Fungi.</title>
        <authorList>
            <consortium name="DOE Joint Genome Institute"/>
            <person name="Mondo S.J."/>
            <person name="Dannebaum R.O."/>
            <person name="Kuo R.C."/>
            <person name="Labutti K."/>
            <person name="Haridas S."/>
            <person name="Kuo A."/>
            <person name="Salamov A."/>
            <person name="Ahrendt S.R."/>
            <person name="Lipzen A."/>
            <person name="Sullivan W."/>
            <person name="Andreopoulos W.B."/>
            <person name="Clum A."/>
            <person name="Lindquist E."/>
            <person name="Daum C."/>
            <person name="Ramamoorthy G.K."/>
            <person name="Gryganskyi A."/>
            <person name="Culley D."/>
            <person name="Magnuson J.K."/>
            <person name="James T.Y."/>
            <person name="O'Malley M.A."/>
            <person name="Stajich J.E."/>
            <person name="Spatafora J.W."/>
            <person name="Visel A."/>
            <person name="Grigoriev I.V."/>
        </authorList>
    </citation>
    <scope>NUCLEOTIDE SEQUENCE [LARGE SCALE GENOMIC DNA]</scope>
    <source>
        <strain evidence="12 13">NRRL 3301</strain>
    </source>
</reference>
<evidence type="ECO:0000256" key="2">
    <source>
        <dbReference type="ARBA" id="ARBA00022485"/>
    </source>
</evidence>
<evidence type="ECO:0000256" key="8">
    <source>
        <dbReference type="ARBA" id="ARBA00023125"/>
    </source>
</evidence>
<dbReference type="EMBL" id="MCGT01000016">
    <property type="protein sequence ID" value="ORX53214.1"/>
    <property type="molecule type" value="Genomic_DNA"/>
</dbReference>
<feature type="binding site" evidence="10">
    <location>
        <position position="396"/>
    </location>
    <ligand>
        <name>[4Fe-4S] cluster</name>
        <dbReference type="ChEBI" id="CHEBI:49883"/>
    </ligand>
</feature>
<keyword evidence="8 9" id="KW-0238">DNA-binding</keyword>
<evidence type="ECO:0000256" key="9">
    <source>
        <dbReference type="PIRNR" id="PIRNR009449"/>
    </source>
</evidence>
<evidence type="ECO:0000256" key="3">
    <source>
        <dbReference type="ARBA" id="ARBA00022515"/>
    </source>
</evidence>
<dbReference type="GO" id="GO:0005635">
    <property type="term" value="C:nuclear envelope"/>
    <property type="evidence" value="ECO:0007669"/>
    <property type="project" value="EnsemblFungi"/>
</dbReference>
<comment type="cofactor">
    <cofactor evidence="9">
        <name>[4Fe-4S] cluster</name>
        <dbReference type="ChEBI" id="CHEBI:49883"/>
    </cofactor>
    <text evidence="9">Binds 1 [4Fe-4S] cluster.</text>
</comment>
<dbReference type="Pfam" id="PF26466">
    <property type="entry name" value="DNA_primase_lrg_N"/>
    <property type="match status" value="1"/>
</dbReference>
<dbReference type="PANTHER" id="PTHR10537:SF3">
    <property type="entry name" value="DNA PRIMASE LARGE SUBUNIT"/>
    <property type="match status" value="1"/>
</dbReference>
<feature type="binding site" evidence="10">
    <location>
        <position position="379"/>
    </location>
    <ligand>
        <name>[4Fe-4S] cluster</name>
        <dbReference type="ChEBI" id="CHEBI:49883"/>
    </ligand>
</feature>
<proteinExistence type="inferred from homology"/>
<keyword evidence="3 9" id="KW-0639">Primosome</keyword>
<dbReference type="AlphaFoldDB" id="A0A1X2GGF2"/>
<organism evidence="12 13">
    <name type="scientific">Hesseltinella vesiculosa</name>
    <dbReference type="NCBI Taxonomy" id="101127"/>
    <lineage>
        <taxon>Eukaryota</taxon>
        <taxon>Fungi</taxon>
        <taxon>Fungi incertae sedis</taxon>
        <taxon>Mucoromycota</taxon>
        <taxon>Mucoromycotina</taxon>
        <taxon>Mucoromycetes</taxon>
        <taxon>Mucorales</taxon>
        <taxon>Cunninghamellaceae</taxon>
        <taxon>Hesseltinella</taxon>
    </lineage>
</organism>
<evidence type="ECO:0000313" key="13">
    <source>
        <dbReference type="Proteomes" id="UP000242146"/>
    </source>
</evidence>
<dbReference type="GO" id="GO:0003697">
    <property type="term" value="F:single-stranded DNA binding"/>
    <property type="evidence" value="ECO:0007669"/>
    <property type="project" value="EnsemblFungi"/>
</dbReference>
<evidence type="ECO:0000259" key="11">
    <source>
        <dbReference type="Pfam" id="PF04104"/>
    </source>
</evidence>